<evidence type="ECO:0000313" key="2">
    <source>
        <dbReference type="Proteomes" id="UP001162480"/>
    </source>
</evidence>
<gene>
    <name evidence="1" type="ORF">OCTVUL_1B018835</name>
</gene>
<dbReference type="Proteomes" id="UP001162480">
    <property type="component" value="Chromosome 1"/>
</dbReference>
<keyword evidence="2" id="KW-1185">Reference proteome</keyword>
<evidence type="ECO:0000313" key="1">
    <source>
        <dbReference type="EMBL" id="CAI9716616.1"/>
    </source>
</evidence>
<sequence length="93" mass="10755">MRRDLSATEIVFKYAESAADRVVDEYRFSNNLLNSPLNPFNDISLKDSKLNIYLEKQIKRQGIRSAKNRVKKKLLYPSEKLKGGHDQEIAKNS</sequence>
<reference evidence="1" key="1">
    <citation type="submission" date="2023-08" db="EMBL/GenBank/DDBJ databases">
        <authorList>
            <person name="Alioto T."/>
            <person name="Alioto T."/>
            <person name="Gomez Garrido J."/>
        </authorList>
    </citation>
    <scope>NUCLEOTIDE SEQUENCE</scope>
</reference>
<proteinExistence type="predicted"/>
<accession>A0AA36EWA2</accession>
<dbReference type="AlphaFoldDB" id="A0AA36EWA2"/>
<dbReference type="EMBL" id="OX597814">
    <property type="protein sequence ID" value="CAI9716616.1"/>
    <property type="molecule type" value="Genomic_DNA"/>
</dbReference>
<protein>
    <submittedName>
        <fullName evidence="1">Uncharacterized protein</fullName>
    </submittedName>
</protein>
<organism evidence="1 2">
    <name type="scientific">Octopus vulgaris</name>
    <name type="common">Common octopus</name>
    <dbReference type="NCBI Taxonomy" id="6645"/>
    <lineage>
        <taxon>Eukaryota</taxon>
        <taxon>Metazoa</taxon>
        <taxon>Spiralia</taxon>
        <taxon>Lophotrochozoa</taxon>
        <taxon>Mollusca</taxon>
        <taxon>Cephalopoda</taxon>
        <taxon>Coleoidea</taxon>
        <taxon>Octopodiformes</taxon>
        <taxon>Octopoda</taxon>
        <taxon>Incirrata</taxon>
        <taxon>Octopodidae</taxon>
        <taxon>Octopus</taxon>
    </lineage>
</organism>
<name>A0AA36EWA2_OCTVU</name>